<reference evidence="3" key="2">
    <citation type="submission" date="2023-10" db="EMBL/GenBank/DDBJ databases">
        <authorList>
            <person name="Choi B."/>
        </authorList>
    </citation>
    <scope>NUCLEOTIDE SEQUENCE</scope>
    <source>
        <strain evidence="3">UMB0763</strain>
    </source>
</reference>
<evidence type="ECO:0000256" key="2">
    <source>
        <dbReference type="SAM" id="SignalP"/>
    </source>
</evidence>
<feature type="transmembrane region" description="Helical" evidence="1">
    <location>
        <begin position="244"/>
        <end position="263"/>
    </location>
</feature>
<feature type="chain" id="PRO_5042241109" evidence="2">
    <location>
        <begin position="28"/>
        <end position="267"/>
    </location>
</feature>
<name>A0AAF0YT61_9CORY</name>
<dbReference type="NCBIfam" id="TIGR03769">
    <property type="entry name" value="P_ac_wall_RPT"/>
    <property type="match status" value="1"/>
</dbReference>
<proteinExistence type="predicted"/>
<protein>
    <submittedName>
        <fullName evidence="3">Choice-of-anchor M domain-containing protein</fullName>
    </submittedName>
</protein>
<keyword evidence="1" id="KW-1133">Transmembrane helix</keyword>
<feature type="signal peptide" evidence="2">
    <location>
        <begin position="1"/>
        <end position="27"/>
    </location>
</feature>
<reference evidence="3" key="1">
    <citation type="submission" date="2017-12" db="EMBL/GenBank/DDBJ databases">
        <authorList>
            <person name="Thomas-White K."/>
            <person name="Wolfe A.J."/>
        </authorList>
    </citation>
    <scope>NUCLEOTIDE SEQUENCE</scope>
    <source>
        <strain evidence="3">UMB0763</strain>
    </source>
</reference>
<evidence type="ECO:0000256" key="1">
    <source>
        <dbReference type="SAM" id="Phobius"/>
    </source>
</evidence>
<gene>
    <name evidence="3" type="ORF">CYJ47_00645</name>
</gene>
<dbReference type="EMBL" id="CP136958">
    <property type="protein sequence ID" value="WOT02321.1"/>
    <property type="molecule type" value="Genomic_DNA"/>
</dbReference>
<keyword evidence="2" id="KW-0732">Signal</keyword>
<dbReference type="RefSeq" id="WP_257877938.1">
    <property type="nucleotide sequence ID" value="NZ_CAMIHY010000027.1"/>
</dbReference>
<evidence type="ECO:0000313" key="4">
    <source>
        <dbReference type="Proteomes" id="UP000234560"/>
    </source>
</evidence>
<organism evidence="3 4">
    <name type="scientific">Corynebacterium pyruviciproducens</name>
    <dbReference type="NCBI Taxonomy" id="598660"/>
    <lineage>
        <taxon>Bacteria</taxon>
        <taxon>Bacillati</taxon>
        <taxon>Actinomycetota</taxon>
        <taxon>Actinomycetes</taxon>
        <taxon>Mycobacteriales</taxon>
        <taxon>Corynebacteriaceae</taxon>
        <taxon>Corynebacterium</taxon>
    </lineage>
</organism>
<evidence type="ECO:0000313" key="3">
    <source>
        <dbReference type="EMBL" id="WOT02321.1"/>
    </source>
</evidence>
<dbReference type="KEGG" id="cpyr:CYJ47_00645"/>
<dbReference type="NCBIfam" id="NF038134">
    <property type="entry name" value="choice_anch_M"/>
    <property type="match status" value="1"/>
</dbReference>
<dbReference type="AlphaFoldDB" id="A0AAF0YT61"/>
<accession>A0AAF0YT61</accession>
<keyword evidence="1" id="KW-0812">Transmembrane</keyword>
<dbReference type="Proteomes" id="UP000234560">
    <property type="component" value="Chromosome"/>
</dbReference>
<keyword evidence="1" id="KW-0472">Membrane</keyword>
<dbReference type="InterPro" id="IPR022435">
    <property type="entry name" value="Surface-anchored_actinobac"/>
</dbReference>
<sequence>MYFPRFTFSTRAVRGSALLVVMILAHALAPALARADSAGNMPLDPALSQVVSADEQVAPHGTPATFTAGHADIGPVIMNGHVELMLRDDSSTPPTWRYLDDVTIRLTDAAKQQVTSGYDFTGAHPGDTVWAVPQTEVADVAWLGWNTQHPSIAGQDATLHIGPHEGEGTFSLFLQNGGFSAPQVIGEDMYIAPGTHAHANWVFTAPGRHVVPMSVTVAGEETAPVPLTFDIDGTAPATAGRATAWWVLGIGVVALMCGALVFLRGRK</sequence>